<feature type="transmembrane region" description="Helical" evidence="2">
    <location>
        <begin position="201"/>
        <end position="219"/>
    </location>
</feature>
<feature type="transmembrane region" description="Helical" evidence="2">
    <location>
        <begin position="273"/>
        <end position="294"/>
    </location>
</feature>
<feature type="region of interest" description="Disordered" evidence="1">
    <location>
        <begin position="1"/>
        <end position="30"/>
    </location>
</feature>
<organism evidence="3 4">
    <name type="scientific">Halobaculum lipolyticum</name>
    <dbReference type="NCBI Taxonomy" id="3032001"/>
    <lineage>
        <taxon>Archaea</taxon>
        <taxon>Methanobacteriati</taxon>
        <taxon>Methanobacteriota</taxon>
        <taxon>Stenosarchaea group</taxon>
        <taxon>Halobacteria</taxon>
        <taxon>Halobacteriales</taxon>
        <taxon>Haloferacaceae</taxon>
        <taxon>Halobaculum</taxon>
    </lineage>
</organism>
<feature type="transmembrane region" description="Helical" evidence="2">
    <location>
        <begin position="90"/>
        <end position="110"/>
    </location>
</feature>
<feature type="transmembrane region" description="Helical" evidence="2">
    <location>
        <begin position="117"/>
        <end position="139"/>
    </location>
</feature>
<keyword evidence="2" id="KW-1133">Transmembrane helix</keyword>
<reference evidence="3 4" key="1">
    <citation type="journal article" date="2019" name="Int. J. Syst. Evol. Microbiol.">
        <title>The Global Catalogue of Microorganisms (GCM) 10K type strain sequencing project: providing services to taxonomists for standard genome sequencing and annotation.</title>
        <authorList>
            <consortium name="The Broad Institute Genomics Platform"/>
            <consortium name="The Broad Institute Genome Sequencing Center for Infectious Disease"/>
            <person name="Wu L."/>
            <person name="Ma J."/>
        </authorList>
    </citation>
    <scope>NUCLEOTIDE SEQUENCE [LARGE SCALE GENOMIC DNA]</scope>
    <source>
        <strain evidence="3 4">DT31</strain>
    </source>
</reference>
<comment type="caution">
    <text evidence="3">The sequence shown here is derived from an EMBL/GenBank/DDBJ whole genome shotgun (WGS) entry which is preliminary data.</text>
</comment>
<feature type="transmembrane region" description="Helical" evidence="2">
    <location>
        <begin position="41"/>
        <end position="58"/>
    </location>
</feature>
<keyword evidence="4" id="KW-1185">Reference proteome</keyword>
<evidence type="ECO:0000313" key="4">
    <source>
        <dbReference type="Proteomes" id="UP001596461"/>
    </source>
</evidence>
<evidence type="ECO:0008006" key="5">
    <source>
        <dbReference type="Google" id="ProtNLM"/>
    </source>
</evidence>
<dbReference type="GeneID" id="81125718"/>
<evidence type="ECO:0000256" key="2">
    <source>
        <dbReference type="SAM" id="Phobius"/>
    </source>
</evidence>
<feature type="transmembrane region" description="Helical" evidence="2">
    <location>
        <begin position="175"/>
        <end position="195"/>
    </location>
</feature>
<proteinExistence type="predicted"/>
<name>A0ABD5WAR4_9EURY</name>
<keyword evidence="2" id="KW-0812">Transmembrane</keyword>
<feature type="transmembrane region" description="Helical" evidence="2">
    <location>
        <begin position="145"/>
        <end position="168"/>
    </location>
</feature>
<protein>
    <recommendedName>
        <fullName evidence="5">Rhomboid family intramembrane serine protease</fullName>
    </recommendedName>
</protein>
<dbReference type="EMBL" id="JBHTAH010000003">
    <property type="protein sequence ID" value="MFC7069034.1"/>
    <property type="molecule type" value="Genomic_DNA"/>
</dbReference>
<evidence type="ECO:0000256" key="1">
    <source>
        <dbReference type="SAM" id="MobiDB-lite"/>
    </source>
</evidence>
<keyword evidence="2" id="KW-0472">Membrane</keyword>
<feature type="transmembrane region" description="Helical" evidence="2">
    <location>
        <begin position="240"/>
        <end position="261"/>
    </location>
</feature>
<dbReference type="Proteomes" id="UP001596461">
    <property type="component" value="Unassembled WGS sequence"/>
</dbReference>
<sequence>MTAGPDSRAGPADATGDGDATTEPTTPFGPALRERVRRRDCLALAAVPVVLVAVFLSPEATRRELAFAYRRPTVLTAYTAHFVHLSLDHLLANVLGYALLAGTGYVVAVLADVRRLFGVAAATYLLAFPLVLSALNLAVPRDALGYGFSGVTTAFAGLLAVVGAAYAGRRLHPALGVRHAPGAFLLALAAVAVLVSPSVPLARPLAAVAALGALGYAVSARGALRSSAAPPRATAREAGWLDLFVVAAVVFVGYPFVGFPAELRVGTAVTNVYVHLLGFCLAFLVAYICAELWLADGDRDKGTVPSGAARDR</sequence>
<gene>
    <name evidence="3" type="ORF">ACFQL9_05205</name>
</gene>
<evidence type="ECO:0000313" key="3">
    <source>
        <dbReference type="EMBL" id="MFC7069034.1"/>
    </source>
</evidence>
<dbReference type="AlphaFoldDB" id="A0ABD5WAR4"/>
<dbReference type="RefSeq" id="WP_284030865.1">
    <property type="nucleotide sequence ID" value="NZ_CP126154.1"/>
</dbReference>
<feature type="compositionally biased region" description="Low complexity" evidence="1">
    <location>
        <begin position="9"/>
        <end position="26"/>
    </location>
</feature>
<accession>A0ABD5WAR4</accession>